<keyword evidence="2" id="KW-0378">Hydrolase</keyword>
<feature type="region of interest" description="Disordered" evidence="4">
    <location>
        <begin position="540"/>
        <end position="569"/>
    </location>
</feature>
<evidence type="ECO:0000256" key="3">
    <source>
        <dbReference type="ARBA" id="ARBA00023295"/>
    </source>
</evidence>
<dbReference type="PRINTS" id="PR00745">
    <property type="entry name" value="GLHYDRLASE39"/>
</dbReference>
<evidence type="ECO:0000256" key="1">
    <source>
        <dbReference type="ARBA" id="ARBA00008875"/>
    </source>
</evidence>
<feature type="compositionally biased region" description="Basic and acidic residues" evidence="4">
    <location>
        <begin position="548"/>
        <end position="558"/>
    </location>
</feature>
<dbReference type="SUPFAM" id="SSF51011">
    <property type="entry name" value="Glycosyl hydrolase domain"/>
    <property type="match status" value="1"/>
</dbReference>
<dbReference type="Gene3D" id="2.60.40.1500">
    <property type="entry name" value="Glycosyl hydrolase domain, family 39"/>
    <property type="match status" value="1"/>
</dbReference>
<dbReference type="EMBL" id="BOPB01000028">
    <property type="protein sequence ID" value="GIJ23917.1"/>
    <property type="molecule type" value="Genomic_DNA"/>
</dbReference>
<dbReference type="InterPro" id="IPR051923">
    <property type="entry name" value="Glycosyl_Hydrolase_39"/>
</dbReference>
<dbReference type="InterPro" id="IPR000514">
    <property type="entry name" value="Glyco_hydro_39"/>
</dbReference>
<dbReference type="InterPro" id="IPR049165">
    <property type="entry name" value="GH39_as"/>
</dbReference>
<evidence type="ECO:0000313" key="7">
    <source>
        <dbReference type="Proteomes" id="UP000643165"/>
    </source>
</evidence>
<dbReference type="Pfam" id="PF01229">
    <property type="entry name" value="Glyco_hydro_39"/>
    <property type="match status" value="2"/>
</dbReference>
<feature type="compositionally biased region" description="Basic residues" evidence="4">
    <location>
        <begin position="559"/>
        <end position="569"/>
    </location>
</feature>
<dbReference type="PANTHER" id="PTHR12631">
    <property type="entry name" value="ALPHA-L-IDURONIDASE"/>
    <property type="match status" value="1"/>
</dbReference>
<reference evidence="6 7" key="1">
    <citation type="submission" date="2021-01" db="EMBL/GenBank/DDBJ databases">
        <title>Whole genome shotgun sequence of Verrucosispora lutea NBRC 106530.</title>
        <authorList>
            <person name="Komaki H."/>
            <person name="Tamura T."/>
        </authorList>
    </citation>
    <scope>NUCLEOTIDE SEQUENCE [LARGE SCALE GENOMIC DNA]</scope>
    <source>
        <strain evidence="6 7">NBRC 106530</strain>
    </source>
</reference>
<keyword evidence="7" id="KW-1185">Reference proteome</keyword>
<dbReference type="Proteomes" id="UP000643165">
    <property type="component" value="Unassembled WGS sequence"/>
</dbReference>
<comment type="caution">
    <text evidence="6">The sequence shown here is derived from an EMBL/GenBank/DDBJ whole genome shotgun (WGS) entry which is preliminary data.</text>
</comment>
<name>A0ABQ4J165_9ACTN</name>
<evidence type="ECO:0000259" key="5">
    <source>
        <dbReference type="Pfam" id="PF01229"/>
    </source>
</evidence>
<comment type="similarity">
    <text evidence="1">Belongs to the glycosyl hydrolase 39 family.</text>
</comment>
<proteinExistence type="inferred from homology"/>
<dbReference type="PROSITE" id="PS01027">
    <property type="entry name" value="GLYCOSYL_HYDROL_F39"/>
    <property type="match status" value="1"/>
</dbReference>
<dbReference type="InterPro" id="IPR049166">
    <property type="entry name" value="GH39_cat"/>
</dbReference>
<evidence type="ECO:0000256" key="4">
    <source>
        <dbReference type="SAM" id="MobiDB-lite"/>
    </source>
</evidence>
<feature type="domain" description="Glycosyl hydrolases family 39 N-terminal catalytic" evidence="5">
    <location>
        <begin position="18"/>
        <end position="215"/>
    </location>
</feature>
<dbReference type="Gene3D" id="3.20.20.80">
    <property type="entry name" value="Glycosidases"/>
    <property type="match status" value="1"/>
</dbReference>
<evidence type="ECO:0000256" key="2">
    <source>
        <dbReference type="ARBA" id="ARBA00022801"/>
    </source>
</evidence>
<keyword evidence="3" id="KW-0326">Glycosidase</keyword>
<evidence type="ECO:0000313" key="6">
    <source>
        <dbReference type="EMBL" id="GIJ23917.1"/>
    </source>
</evidence>
<dbReference type="PANTHER" id="PTHR12631:SF10">
    <property type="entry name" value="BETA-XYLOSIDASE-LIKE PROTEIN-RELATED"/>
    <property type="match status" value="1"/>
</dbReference>
<sequence length="569" mass="63386">MTEQATSALLIDGQAPAEVPLHHVWNECVGAGRANEALRADWQAHFREAVQVLGARHVRFHGLFHDDMFVYRTDNGGGFGPNQPLPEPVYTFAYVDKVFDAILDAGARPFVELGFMPRQLATQTETLFWWKAHCSPPKEMDRWVALVDATVRHWIERYGIDEVRQWPFEVWNEPNLVPNFWTGTRAQYFELYEATARAIKAIDPRLRVGGPSTSVFVPDARYSGETHDPSLEVETAVATDPDALDWQPVWIHELIEYCAQRGLPIDFLSTHLYPTDYAADSLGNVSAITRQKDATYVDLQVLRTIIENSPYPDAELHITEWSTSPSSRDAIHDTLFAAAYIVRAFLKGAPLADSISYWTFTDVFEEGGSGIGPFHGGFGFVNENGLHKPTFHAMAMLHRLGDRLLAELPDGAITRSSATGDVSAIFYNYPAEMGTTGLASRNGYAETRALAEMGPERRVRHRVEGLRPGTELTVEILDWEHGNVAEAWYQMGAPLNITREQTAELRHVADGLHRSTLTVGDDGVLDIDLTLPAWAVASVAPTLPGGQRPDRGGDEPGRARARRRHSPQR</sequence>
<dbReference type="RefSeq" id="WP_204002938.1">
    <property type="nucleotide sequence ID" value="NZ_BOPB01000028.1"/>
</dbReference>
<protein>
    <submittedName>
        <fullName evidence="6">Beta-xylosidase</fullName>
    </submittedName>
</protein>
<dbReference type="InterPro" id="IPR017853">
    <property type="entry name" value="GH"/>
</dbReference>
<feature type="domain" description="Glycosyl hydrolases family 39 N-terminal catalytic" evidence="5">
    <location>
        <begin position="249"/>
        <end position="518"/>
    </location>
</feature>
<dbReference type="SUPFAM" id="SSF51445">
    <property type="entry name" value="(Trans)glycosidases"/>
    <property type="match status" value="1"/>
</dbReference>
<gene>
    <name evidence="6" type="primary">xynB2_1</name>
    <name evidence="6" type="ORF">Vlu01_45410</name>
</gene>
<organism evidence="6 7">
    <name type="scientific">Micromonospora lutea</name>
    <dbReference type="NCBI Taxonomy" id="419825"/>
    <lineage>
        <taxon>Bacteria</taxon>
        <taxon>Bacillati</taxon>
        <taxon>Actinomycetota</taxon>
        <taxon>Actinomycetes</taxon>
        <taxon>Micromonosporales</taxon>
        <taxon>Micromonosporaceae</taxon>
        <taxon>Micromonospora</taxon>
    </lineage>
</organism>
<accession>A0ABQ4J165</accession>